<accession>A0AAX4P866</accession>
<dbReference type="GO" id="GO:0032267">
    <property type="term" value="F:tRNA(Ile)-lysidine synthase activity"/>
    <property type="evidence" value="ECO:0007669"/>
    <property type="project" value="UniProtKB-EC"/>
</dbReference>
<dbReference type="GO" id="GO:0008033">
    <property type="term" value="P:tRNA processing"/>
    <property type="evidence" value="ECO:0007669"/>
    <property type="project" value="UniProtKB-KW"/>
</dbReference>
<feature type="domain" description="tRNA(Ile)-lysidine/2-thiocytidine synthase N-terminal" evidence="7">
    <location>
        <begin position="27"/>
        <end position="232"/>
    </location>
</feature>
<comment type="catalytic activity">
    <reaction evidence="6">
        <text>cytidine(34) in tRNA(Ile2) + L-lysine + ATP = lysidine(34) in tRNA(Ile2) + AMP + diphosphate + H(+)</text>
        <dbReference type="Rhea" id="RHEA:43744"/>
        <dbReference type="Rhea" id="RHEA-COMP:10625"/>
        <dbReference type="Rhea" id="RHEA-COMP:10670"/>
        <dbReference type="ChEBI" id="CHEBI:15378"/>
        <dbReference type="ChEBI" id="CHEBI:30616"/>
        <dbReference type="ChEBI" id="CHEBI:32551"/>
        <dbReference type="ChEBI" id="CHEBI:33019"/>
        <dbReference type="ChEBI" id="CHEBI:82748"/>
        <dbReference type="ChEBI" id="CHEBI:83665"/>
        <dbReference type="ChEBI" id="CHEBI:456215"/>
        <dbReference type="EC" id="6.3.4.19"/>
    </reaction>
</comment>
<evidence type="ECO:0000313" key="9">
    <source>
        <dbReference type="Proteomes" id="UP001472866"/>
    </source>
</evidence>
<evidence type="ECO:0000256" key="3">
    <source>
        <dbReference type="ARBA" id="ARBA00022694"/>
    </source>
</evidence>
<gene>
    <name evidence="8" type="ORF">HKI87_05g38490</name>
</gene>
<keyword evidence="2" id="KW-0436">Ligase</keyword>
<sequence>MGLAELTWSALDGFSRRLGIAPTSKTFAVALSGGPDSTALAHIFSRYVKTRFPGQERGRCVVVNHNLRPESASEAAVVAERAWRMGLEPTVRTLGLRSARQEVARRGRLLELMGAGLEHGGTCVLTAHNRSDQLETFVLRAMRASGVRGLAGIPPVSLLSLSAVVGGMRIAAVRGGGQESLRPPSEGEIYAFRPLLGAPKADLVDYCEDNGLDYVSDPTNADLSYTRNAIRSHFGTVGAGPICRDLGTLSDLFSEVIVPRHSDRLRSMRAEAVLEFGDRNLKVDVEELRRHPRELVQDLLVDLVRHVAPRGGGRRAPRMRSIQRLQRLMYEGKPCDVHGISCRPENPRGVVYTFRRNLKDRSRR</sequence>
<protein>
    <recommendedName>
        <fullName evidence="1">tRNA(Ile)-lysidine synthetase</fullName>
        <ecNumber evidence="1">6.3.4.19</ecNumber>
    </recommendedName>
</protein>
<keyword evidence="4" id="KW-0547">Nucleotide-binding</keyword>
<name>A0AAX4P866_9CHLO</name>
<dbReference type="NCBIfam" id="TIGR02432">
    <property type="entry name" value="lysidine_TilS_N"/>
    <property type="match status" value="1"/>
</dbReference>
<evidence type="ECO:0000256" key="5">
    <source>
        <dbReference type="ARBA" id="ARBA00022840"/>
    </source>
</evidence>
<evidence type="ECO:0000256" key="4">
    <source>
        <dbReference type="ARBA" id="ARBA00022741"/>
    </source>
</evidence>
<dbReference type="InterPro" id="IPR012094">
    <property type="entry name" value="tRNA_Ile_lys_synt"/>
</dbReference>
<dbReference type="Pfam" id="PF01171">
    <property type="entry name" value="ATP_bind_3"/>
    <property type="match status" value="1"/>
</dbReference>
<evidence type="ECO:0000256" key="1">
    <source>
        <dbReference type="ARBA" id="ARBA00013267"/>
    </source>
</evidence>
<evidence type="ECO:0000259" key="7">
    <source>
        <dbReference type="Pfam" id="PF01171"/>
    </source>
</evidence>
<dbReference type="EMBL" id="CP151505">
    <property type="protein sequence ID" value="WZN62313.1"/>
    <property type="molecule type" value="Genomic_DNA"/>
</dbReference>
<dbReference type="AlphaFoldDB" id="A0AAX4P866"/>
<dbReference type="SUPFAM" id="SSF52402">
    <property type="entry name" value="Adenine nucleotide alpha hydrolases-like"/>
    <property type="match status" value="1"/>
</dbReference>
<dbReference type="InterPro" id="IPR014729">
    <property type="entry name" value="Rossmann-like_a/b/a_fold"/>
</dbReference>
<reference evidence="8 9" key="1">
    <citation type="submission" date="2024-03" db="EMBL/GenBank/DDBJ databases">
        <title>Complete genome sequence of the green alga Chloropicon roscoffensis RCC1871.</title>
        <authorList>
            <person name="Lemieux C."/>
            <person name="Pombert J.-F."/>
            <person name="Otis C."/>
            <person name="Turmel M."/>
        </authorList>
    </citation>
    <scope>NUCLEOTIDE SEQUENCE [LARGE SCALE GENOMIC DNA]</scope>
    <source>
        <strain evidence="8 9">RCC1871</strain>
    </source>
</reference>
<dbReference type="Proteomes" id="UP001472866">
    <property type="component" value="Chromosome 05"/>
</dbReference>
<dbReference type="PANTHER" id="PTHR43033">
    <property type="entry name" value="TRNA(ILE)-LYSIDINE SYNTHASE-RELATED"/>
    <property type="match status" value="1"/>
</dbReference>
<dbReference type="EC" id="6.3.4.19" evidence="1"/>
<evidence type="ECO:0000256" key="6">
    <source>
        <dbReference type="ARBA" id="ARBA00048539"/>
    </source>
</evidence>
<proteinExistence type="inferred from homology"/>
<organism evidence="8 9">
    <name type="scientific">Chloropicon roscoffensis</name>
    <dbReference type="NCBI Taxonomy" id="1461544"/>
    <lineage>
        <taxon>Eukaryota</taxon>
        <taxon>Viridiplantae</taxon>
        <taxon>Chlorophyta</taxon>
        <taxon>Chloropicophyceae</taxon>
        <taxon>Chloropicales</taxon>
        <taxon>Chloropicaceae</taxon>
        <taxon>Chloropicon</taxon>
    </lineage>
</organism>
<evidence type="ECO:0000313" key="8">
    <source>
        <dbReference type="EMBL" id="WZN62313.1"/>
    </source>
</evidence>
<dbReference type="InterPro" id="IPR012795">
    <property type="entry name" value="tRNA_Ile_lys_synt_N"/>
</dbReference>
<dbReference type="CDD" id="cd01992">
    <property type="entry name" value="TilS_N"/>
    <property type="match status" value="1"/>
</dbReference>
<dbReference type="Gene3D" id="3.40.50.620">
    <property type="entry name" value="HUPs"/>
    <property type="match status" value="1"/>
</dbReference>
<dbReference type="GO" id="GO:0005524">
    <property type="term" value="F:ATP binding"/>
    <property type="evidence" value="ECO:0007669"/>
    <property type="project" value="UniProtKB-KW"/>
</dbReference>
<dbReference type="InterPro" id="IPR011063">
    <property type="entry name" value="TilS/TtcA_N"/>
</dbReference>
<dbReference type="PANTHER" id="PTHR43033:SF1">
    <property type="entry name" value="TRNA(ILE)-LYSIDINE SYNTHASE-RELATED"/>
    <property type="match status" value="1"/>
</dbReference>
<keyword evidence="9" id="KW-1185">Reference proteome</keyword>
<evidence type="ECO:0000256" key="2">
    <source>
        <dbReference type="ARBA" id="ARBA00022598"/>
    </source>
</evidence>
<keyword evidence="5" id="KW-0067">ATP-binding</keyword>
<keyword evidence="3" id="KW-0819">tRNA processing</keyword>
<dbReference type="HAMAP" id="MF_01161">
    <property type="entry name" value="tRNA_Ile_lys_synt"/>
    <property type="match status" value="1"/>
</dbReference>